<proteinExistence type="predicted"/>
<keyword evidence="3" id="KW-1185">Reference proteome</keyword>
<name>A0A0N4W1T8_HAEPC</name>
<evidence type="ECO:0000313" key="2">
    <source>
        <dbReference type="EMBL" id="VDO21341.1"/>
    </source>
</evidence>
<dbReference type="OrthoDB" id="5902094at2759"/>
<feature type="compositionally biased region" description="Basic and acidic residues" evidence="1">
    <location>
        <begin position="39"/>
        <end position="48"/>
    </location>
</feature>
<evidence type="ECO:0000313" key="3">
    <source>
        <dbReference type="Proteomes" id="UP000268014"/>
    </source>
</evidence>
<reference evidence="2 3" key="2">
    <citation type="submission" date="2018-11" db="EMBL/GenBank/DDBJ databases">
        <authorList>
            <consortium name="Pathogen Informatics"/>
        </authorList>
    </citation>
    <scope>NUCLEOTIDE SEQUENCE [LARGE SCALE GENOMIC DNA]</scope>
    <source>
        <strain evidence="2 3">MHpl1</strain>
    </source>
</reference>
<dbReference type="Proteomes" id="UP000268014">
    <property type="component" value="Unassembled WGS sequence"/>
</dbReference>
<feature type="region of interest" description="Disordered" evidence="1">
    <location>
        <begin position="1"/>
        <end position="72"/>
    </location>
</feature>
<protein>
    <submittedName>
        <fullName evidence="2 4">Uncharacterized protein</fullName>
    </submittedName>
</protein>
<dbReference type="EMBL" id="UZAF01016135">
    <property type="protein sequence ID" value="VDO21341.1"/>
    <property type="molecule type" value="Genomic_DNA"/>
</dbReference>
<sequence length="72" mass="7808">MSLRLDAAGSDQKRRRSNGYKSPSSAEDERAALAMLRACTEKTTESSDKGGNGFEAEGKQPRGAQKNGFRRS</sequence>
<dbReference type="AlphaFoldDB" id="A0A0N4W1T8"/>
<evidence type="ECO:0000256" key="1">
    <source>
        <dbReference type="SAM" id="MobiDB-lite"/>
    </source>
</evidence>
<dbReference type="WBParaSite" id="HPLM_0000363801-mRNA-1">
    <property type="protein sequence ID" value="HPLM_0000363801-mRNA-1"/>
    <property type="gene ID" value="HPLM_0000363801"/>
</dbReference>
<evidence type="ECO:0000313" key="4">
    <source>
        <dbReference type="WBParaSite" id="HPLM_0000363801-mRNA-1"/>
    </source>
</evidence>
<accession>A0A0N4W1T8</accession>
<reference evidence="4" key="1">
    <citation type="submission" date="2017-02" db="UniProtKB">
        <authorList>
            <consortium name="WormBaseParasite"/>
        </authorList>
    </citation>
    <scope>IDENTIFICATION</scope>
</reference>
<organism evidence="4">
    <name type="scientific">Haemonchus placei</name>
    <name type="common">Barber's pole worm</name>
    <dbReference type="NCBI Taxonomy" id="6290"/>
    <lineage>
        <taxon>Eukaryota</taxon>
        <taxon>Metazoa</taxon>
        <taxon>Ecdysozoa</taxon>
        <taxon>Nematoda</taxon>
        <taxon>Chromadorea</taxon>
        <taxon>Rhabditida</taxon>
        <taxon>Rhabditina</taxon>
        <taxon>Rhabditomorpha</taxon>
        <taxon>Strongyloidea</taxon>
        <taxon>Trichostrongylidae</taxon>
        <taxon>Haemonchus</taxon>
    </lineage>
</organism>
<gene>
    <name evidence="2" type="ORF">HPLM_LOCUS3630</name>
</gene>